<dbReference type="CDD" id="cd13136">
    <property type="entry name" value="MATE_DinF_like"/>
    <property type="match status" value="1"/>
</dbReference>
<feature type="transmembrane region" description="Helical" evidence="6">
    <location>
        <begin position="155"/>
        <end position="176"/>
    </location>
</feature>
<evidence type="ECO:0000256" key="6">
    <source>
        <dbReference type="RuleBase" id="RU004914"/>
    </source>
</evidence>
<dbReference type="InterPro" id="IPR002528">
    <property type="entry name" value="MATE_fam"/>
</dbReference>
<comment type="subcellular location">
    <subcellularLocation>
        <location evidence="1">Membrane</location>
        <topology evidence="1">Multi-pass membrane protein</topology>
    </subcellularLocation>
</comment>
<feature type="region of interest" description="Disordered" evidence="7">
    <location>
        <begin position="53"/>
        <end position="103"/>
    </location>
</feature>
<keyword evidence="5 6" id="KW-0472">Membrane</keyword>
<keyword evidence="4 6" id="KW-1133">Transmembrane helix</keyword>
<keyword evidence="3 6" id="KW-0812">Transmembrane</keyword>
<evidence type="ECO:0000313" key="8">
    <source>
        <dbReference type="EMBL" id="JAT66927.1"/>
    </source>
</evidence>
<feature type="transmembrane region" description="Helical" evidence="6">
    <location>
        <begin position="500"/>
        <end position="524"/>
    </location>
</feature>
<feature type="transmembrane region" description="Helical" evidence="6">
    <location>
        <begin position="421"/>
        <end position="445"/>
    </location>
</feature>
<gene>
    <name evidence="8" type="primary">DTX44_1</name>
    <name evidence="8" type="ORF">g.100592</name>
</gene>
<dbReference type="GO" id="GO:0016020">
    <property type="term" value="C:membrane"/>
    <property type="evidence" value="ECO:0007669"/>
    <property type="project" value="UniProtKB-SubCell"/>
</dbReference>
<evidence type="ECO:0000256" key="4">
    <source>
        <dbReference type="ARBA" id="ARBA00022989"/>
    </source>
</evidence>
<feature type="transmembrane region" description="Helical" evidence="6">
    <location>
        <begin position="244"/>
        <end position="270"/>
    </location>
</feature>
<dbReference type="EMBL" id="GDJX01001009">
    <property type="protein sequence ID" value="JAT66927.1"/>
    <property type="molecule type" value="Transcribed_RNA"/>
</dbReference>
<feature type="transmembrane region" description="Helical" evidence="6">
    <location>
        <begin position="381"/>
        <end position="401"/>
    </location>
</feature>
<dbReference type="Pfam" id="PF01554">
    <property type="entry name" value="MatE"/>
    <property type="match status" value="2"/>
</dbReference>
<organism evidence="8">
    <name type="scientific">Anthurium amnicola</name>
    <dbReference type="NCBI Taxonomy" id="1678845"/>
    <lineage>
        <taxon>Eukaryota</taxon>
        <taxon>Viridiplantae</taxon>
        <taxon>Streptophyta</taxon>
        <taxon>Embryophyta</taxon>
        <taxon>Tracheophyta</taxon>
        <taxon>Spermatophyta</taxon>
        <taxon>Magnoliopsida</taxon>
        <taxon>Liliopsida</taxon>
        <taxon>Araceae</taxon>
        <taxon>Pothoideae</taxon>
        <taxon>Potheae</taxon>
        <taxon>Anthurium</taxon>
    </lineage>
</organism>
<dbReference type="PANTHER" id="PTHR42893:SF46">
    <property type="entry name" value="PROTEIN DETOXIFICATION 44, CHLOROPLASTIC"/>
    <property type="match status" value="1"/>
</dbReference>
<feature type="transmembrane region" description="Helical" evidence="6">
    <location>
        <begin position="315"/>
        <end position="336"/>
    </location>
</feature>
<accession>A0A1D1ZJA5</accession>
<dbReference type="PANTHER" id="PTHR42893">
    <property type="entry name" value="PROTEIN DETOXIFICATION 44, CHLOROPLASTIC-RELATED"/>
    <property type="match status" value="1"/>
</dbReference>
<dbReference type="AlphaFoldDB" id="A0A1D1ZJA5"/>
<feature type="non-terminal residue" evidence="8">
    <location>
        <position position="533"/>
    </location>
</feature>
<dbReference type="InterPro" id="IPR044644">
    <property type="entry name" value="DinF-like"/>
</dbReference>
<feature type="transmembrane region" description="Helical" evidence="6">
    <location>
        <begin position="126"/>
        <end position="143"/>
    </location>
</feature>
<reference evidence="8" key="1">
    <citation type="submission" date="2015-07" db="EMBL/GenBank/DDBJ databases">
        <title>Transcriptome Assembly of Anthurium amnicola.</title>
        <authorList>
            <person name="Suzuki J."/>
        </authorList>
    </citation>
    <scope>NUCLEOTIDE SEQUENCE</scope>
</reference>
<feature type="transmembrane region" description="Helical" evidence="6">
    <location>
        <begin position="466"/>
        <end position="488"/>
    </location>
</feature>
<evidence type="ECO:0000256" key="1">
    <source>
        <dbReference type="ARBA" id="ARBA00004141"/>
    </source>
</evidence>
<feature type="compositionally biased region" description="Basic and acidic residues" evidence="7">
    <location>
        <begin position="88"/>
        <end position="101"/>
    </location>
</feature>
<dbReference type="NCBIfam" id="TIGR00797">
    <property type="entry name" value="matE"/>
    <property type="match status" value="1"/>
</dbReference>
<comment type="similarity">
    <text evidence="2 6">Belongs to the multi antimicrobial extrusion (MATE) (TC 2.A.66.1) family.</text>
</comment>
<dbReference type="GO" id="GO:0042910">
    <property type="term" value="F:xenobiotic transmembrane transporter activity"/>
    <property type="evidence" value="ECO:0007669"/>
    <property type="project" value="InterPro"/>
</dbReference>
<feature type="transmembrane region" description="Helical" evidence="6">
    <location>
        <begin position="290"/>
        <end position="308"/>
    </location>
</feature>
<feature type="non-terminal residue" evidence="8">
    <location>
        <position position="1"/>
    </location>
</feature>
<evidence type="ECO:0000256" key="2">
    <source>
        <dbReference type="ARBA" id="ARBA00010199"/>
    </source>
</evidence>
<name>A0A1D1ZJA5_9ARAE</name>
<dbReference type="GO" id="GO:0015297">
    <property type="term" value="F:antiporter activity"/>
    <property type="evidence" value="ECO:0007669"/>
    <property type="project" value="InterPro"/>
</dbReference>
<proteinExistence type="inferred from homology"/>
<feature type="transmembrane region" description="Helical" evidence="6">
    <location>
        <begin position="342"/>
        <end position="360"/>
    </location>
</feature>
<evidence type="ECO:0000256" key="3">
    <source>
        <dbReference type="ARBA" id="ARBA00022692"/>
    </source>
</evidence>
<evidence type="ECO:0000256" key="7">
    <source>
        <dbReference type="SAM" id="MobiDB-lite"/>
    </source>
</evidence>
<protein>
    <recommendedName>
        <fullName evidence="6">Protein DETOXIFICATION</fullName>
    </recommendedName>
    <alternativeName>
        <fullName evidence="6">Multidrug and toxic compound extrusion protein</fullName>
    </alternativeName>
</protein>
<evidence type="ECO:0000256" key="5">
    <source>
        <dbReference type="ARBA" id="ARBA00023136"/>
    </source>
</evidence>
<sequence>FCSIPLHVVVTKFIRAFHTSSQWRMAGAYLLLPLLGVCHSSVQDCRRRYPTAAFPASRRRPNPNTRFRFQSTPSTRKNPVAKLNPVEESERGNRRPKDSALRTRTSLPRSVTHLFSRIRNSWADEIGLNIFSIALPAVLSLAADPIASLVDTAFVGHLGPVELAAVGVSVSVFNLVSKLFNVPLLNVTTSFVAEEQALGGDGKIRSPRPNQNDQNLAFESILQEPVDGGGVQCKKFLPAVSTSLALAAGVGIVEAIVLSSGSGFLMNIMGISVDSPMRAPAEHFLTLRSWGAPPIVIALAAQGAFRGLMDTKTPLFAVGVGNLLNGILDPILIFLLHLGIGGAAIATVISEYLITLILIWKLNKNIMLIPPNIDGEGILRYLKSGGLLIARTIAILVTMTLSTSMAARQGPIAMAGHQICLQVWLAISLLNDALALAGQALLAGVYSQGNYKQAHVVIDRVLQMGLITGIALAITMFLGFGSFSALFTTDSAVLEIAQSGILFVTVSQPVNALAFVFDGLYYGLSDFAYSAYS</sequence>